<dbReference type="Gene3D" id="3.30.2260.10">
    <property type="entry name" value="Enhancer of rudimentary"/>
    <property type="match status" value="1"/>
</dbReference>
<dbReference type="EMBL" id="BQXS01009970">
    <property type="protein sequence ID" value="GKT32324.1"/>
    <property type="molecule type" value="Genomic_DNA"/>
</dbReference>
<dbReference type="PANTHER" id="PTHR12373:SF0">
    <property type="entry name" value="ENHANCER OF RUDIMENTARY HOMOLOG"/>
    <property type="match status" value="1"/>
</dbReference>
<dbReference type="InterPro" id="IPR000781">
    <property type="entry name" value="ERH"/>
</dbReference>
<evidence type="ECO:0000256" key="1">
    <source>
        <dbReference type="ARBA" id="ARBA00007491"/>
    </source>
</evidence>
<proteinExistence type="inferred from homology"/>
<sequence>MPHAIILYEFIVGKRTYRQFDDENDALQDIVRVFEKQLSQKTHQSGIIEYEISDVLVFVDNVFDLGLLVCNDALKAYNAYGKPEIKEKLEWFLTRHLCSPLQSKKE</sequence>
<dbReference type="PANTHER" id="PTHR12373">
    <property type="entry name" value="ENHANCER OF RUDIMENTARY ERH"/>
    <property type="match status" value="1"/>
</dbReference>
<evidence type="ECO:0000313" key="3">
    <source>
        <dbReference type="Proteomes" id="UP001057375"/>
    </source>
</evidence>
<dbReference type="SUPFAM" id="SSF143875">
    <property type="entry name" value="ERH-like"/>
    <property type="match status" value="1"/>
</dbReference>
<keyword evidence="3" id="KW-1185">Reference proteome</keyword>
<gene>
    <name evidence="2" type="ORF">ADUPG1_006505</name>
</gene>
<reference evidence="2" key="1">
    <citation type="submission" date="2022-03" db="EMBL/GenBank/DDBJ databases">
        <title>Draft genome sequence of Aduncisulcus paluster, a free-living microaerophilic Fornicata.</title>
        <authorList>
            <person name="Yuyama I."/>
            <person name="Kume K."/>
            <person name="Tamura T."/>
            <person name="Inagaki Y."/>
            <person name="Hashimoto T."/>
        </authorList>
    </citation>
    <scope>NUCLEOTIDE SEQUENCE</scope>
    <source>
        <strain evidence="2">NY0171</strain>
    </source>
</reference>
<name>A0ABQ5KLX8_9EUKA</name>
<accession>A0ABQ5KLX8</accession>
<dbReference type="Proteomes" id="UP001057375">
    <property type="component" value="Unassembled WGS sequence"/>
</dbReference>
<organism evidence="2 3">
    <name type="scientific">Aduncisulcus paluster</name>
    <dbReference type="NCBI Taxonomy" id="2918883"/>
    <lineage>
        <taxon>Eukaryota</taxon>
        <taxon>Metamonada</taxon>
        <taxon>Carpediemonas-like organisms</taxon>
        <taxon>Aduncisulcus</taxon>
    </lineage>
</organism>
<protein>
    <submittedName>
        <fullName evidence="2">Enhancer of rudimentary like protein</fullName>
    </submittedName>
</protein>
<dbReference type="InterPro" id="IPR035912">
    <property type="entry name" value="EHR_sf"/>
</dbReference>
<dbReference type="Pfam" id="PF01133">
    <property type="entry name" value="ER"/>
    <property type="match status" value="1"/>
</dbReference>
<evidence type="ECO:0000313" key="2">
    <source>
        <dbReference type="EMBL" id="GKT32324.1"/>
    </source>
</evidence>
<comment type="caution">
    <text evidence="2">The sequence shown here is derived from an EMBL/GenBank/DDBJ whole genome shotgun (WGS) entry which is preliminary data.</text>
</comment>
<comment type="similarity">
    <text evidence="1">Belongs to the E(R) family.</text>
</comment>